<keyword evidence="10" id="KW-0119">Carbohydrate metabolism</keyword>
<dbReference type="GO" id="GO:0004335">
    <property type="term" value="F:galactokinase activity"/>
    <property type="evidence" value="ECO:0007669"/>
    <property type="project" value="UniProtKB-UniRule"/>
</dbReference>
<dbReference type="InterPro" id="IPR000705">
    <property type="entry name" value="Galactokinase"/>
</dbReference>
<dbReference type="InterPro" id="IPR020568">
    <property type="entry name" value="Ribosomal_Su5_D2-typ_SF"/>
</dbReference>
<dbReference type="RefSeq" id="WP_089918127.1">
    <property type="nucleotide sequence ID" value="NZ_FOBB01000007.1"/>
</dbReference>
<evidence type="ECO:0000313" key="16">
    <source>
        <dbReference type="Proteomes" id="UP000198984"/>
    </source>
</evidence>
<keyword evidence="7" id="KW-0067">ATP-binding</keyword>
<dbReference type="PANTHER" id="PTHR10457">
    <property type="entry name" value="MEVALONATE KINASE/GALACTOKINASE"/>
    <property type="match status" value="1"/>
</dbReference>
<organism evidence="15 16">
    <name type="scientific">Chitinophaga rupis</name>
    <dbReference type="NCBI Taxonomy" id="573321"/>
    <lineage>
        <taxon>Bacteria</taxon>
        <taxon>Pseudomonadati</taxon>
        <taxon>Bacteroidota</taxon>
        <taxon>Chitinophagia</taxon>
        <taxon>Chitinophagales</taxon>
        <taxon>Chitinophagaceae</taxon>
        <taxon>Chitinophaga</taxon>
    </lineage>
</organism>
<dbReference type="PRINTS" id="PR00959">
    <property type="entry name" value="MEVGALKINASE"/>
</dbReference>
<dbReference type="GO" id="GO:0046872">
    <property type="term" value="F:metal ion binding"/>
    <property type="evidence" value="ECO:0007669"/>
    <property type="project" value="UniProtKB-KW"/>
</dbReference>
<sequence length="397" mass="43910">MSVQAIQPVIERSASPAATLQTFCDANFNAAPLVIRAAGRINLIGEHTDYNNGFVLPAAIDKAIYLGIIKRNDQQLRFHALDLDDHYTGSLDNLQPSSKHWPDYLLGVVQQLQQKGYPIQGFECAFGGNIPQGAGLSSSAALECAVLFALNQLFELNISKMDMARLAQAAENNFVGVRCGIMDQFASIFGKRQHLIKLDCGSLEHEYIPFRFDDVKLVLLDTQVKHSLASSEYNTRRAECEQGVKLVSRHHPEVSSLRQVSMDMLDTYVKPFNTVTYNRCRYVVEEIQRLQDACADLIKDDLSAFGQRMFATHEGLDKLYDVSCAELNWLAEMASGESGVLGARMMGGGFGGCTINIVQTGAVEDFIAKADQGYRQQFNIPLKAYVTSIEDGCRVMA</sequence>
<proteinExistence type="inferred from homology"/>
<dbReference type="InterPro" id="IPR006203">
    <property type="entry name" value="GHMP_knse_ATP-bd_CS"/>
</dbReference>
<dbReference type="PRINTS" id="PR00473">
    <property type="entry name" value="GALCTOKINASE"/>
</dbReference>
<dbReference type="InterPro" id="IPR019741">
    <property type="entry name" value="Galactokinase_CS"/>
</dbReference>
<dbReference type="PROSITE" id="PS00627">
    <property type="entry name" value="GHMP_KINASES_ATP"/>
    <property type="match status" value="1"/>
</dbReference>
<dbReference type="Gene3D" id="3.30.70.890">
    <property type="entry name" value="GHMP kinase, C-terminal domain"/>
    <property type="match status" value="1"/>
</dbReference>
<dbReference type="EC" id="2.7.1.6" evidence="11"/>
<evidence type="ECO:0000256" key="4">
    <source>
        <dbReference type="ARBA" id="ARBA00022723"/>
    </source>
</evidence>
<name>A0A1H8CJY2_9BACT</name>
<dbReference type="InterPro" id="IPR036554">
    <property type="entry name" value="GHMP_kinase_C_sf"/>
</dbReference>
<dbReference type="STRING" id="573321.SAMN04488505_107145"/>
<dbReference type="InterPro" id="IPR014721">
    <property type="entry name" value="Ribsml_uS5_D2-typ_fold_subgr"/>
</dbReference>
<dbReference type="OrthoDB" id="250531at2"/>
<dbReference type="Proteomes" id="UP000198984">
    <property type="component" value="Unassembled WGS sequence"/>
</dbReference>
<dbReference type="Pfam" id="PF00288">
    <property type="entry name" value="GHMP_kinases_N"/>
    <property type="match status" value="1"/>
</dbReference>
<keyword evidence="16" id="KW-1185">Reference proteome</keyword>
<dbReference type="Pfam" id="PF08544">
    <property type="entry name" value="GHMP_kinases_C"/>
    <property type="match status" value="1"/>
</dbReference>
<evidence type="ECO:0000256" key="3">
    <source>
        <dbReference type="ARBA" id="ARBA00022679"/>
    </source>
</evidence>
<reference evidence="15 16" key="1">
    <citation type="submission" date="2016-10" db="EMBL/GenBank/DDBJ databases">
        <authorList>
            <person name="de Groot N.N."/>
        </authorList>
    </citation>
    <scope>NUCLEOTIDE SEQUENCE [LARGE SCALE GENOMIC DNA]</scope>
    <source>
        <strain evidence="15 16">DSM 21039</strain>
    </source>
</reference>
<dbReference type="GO" id="GO:0005524">
    <property type="term" value="F:ATP binding"/>
    <property type="evidence" value="ECO:0007669"/>
    <property type="project" value="UniProtKB-UniRule"/>
</dbReference>
<evidence type="ECO:0000259" key="14">
    <source>
        <dbReference type="Pfam" id="PF10509"/>
    </source>
</evidence>
<evidence type="ECO:0000256" key="5">
    <source>
        <dbReference type="ARBA" id="ARBA00022741"/>
    </source>
</evidence>
<dbReference type="FunFam" id="3.30.70.890:FF:000001">
    <property type="entry name" value="Galactokinase"/>
    <property type="match status" value="1"/>
</dbReference>
<evidence type="ECO:0000259" key="12">
    <source>
        <dbReference type="Pfam" id="PF00288"/>
    </source>
</evidence>
<evidence type="ECO:0000256" key="6">
    <source>
        <dbReference type="ARBA" id="ARBA00022777"/>
    </source>
</evidence>
<keyword evidence="5" id="KW-0547">Nucleotide-binding</keyword>
<gene>
    <name evidence="15" type="ORF">SAMN04488505_107145</name>
</gene>
<dbReference type="SUPFAM" id="SSF55060">
    <property type="entry name" value="GHMP Kinase, C-terminal domain"/>
    <property type="match status" value="1"/>
</dbReference>
<keyword evidence="6 15" id="KW-0418">Kinase</keyword>
<evidence type="ECO:0000256" key="11">
    <source>
        <dbReference type="NCBIfam" id="TIGR00131"/>
    </source>
</evidence>
<evidence type="ECO:0000256" key="9">
    <source>
        <dbReference type="ARBA" id="ARBA00023144"/>
    </source>
</evidence>
<dbReference type="Gene3D" id="3.30.230.10">
    <property type="match status" value="1"/>
</dbReference>
<evidence type="ECO:0000259" key="13">
    <source>
        <dbReference type="Pfam" id="PF08544"/>
    </source>
</evidence>
<dbReference type="AlphaFoldDB" id="A0A1H8CJY2"/>
<feature type="domain" description="GHMP kinase C-terminal" evidence="13">
    <location>
        <begin position="296"/>
        <end position="370"/>
    </location>
</feature>
<protein>
    <recommendedName>
        <fullName evidence="11">Galactokinase</fullName>
        <ecNumber evidence="11">2.7.1.6</ecNumber>
    </recommendedName>
</protein>
<keyword evidence="4" id="KW-0479">Metal-binding</keyword>
<dbReference type="Pfam" id="PF10509">
    <property type="entry name" value="GalKase_gal_bdg"/>
    <property type="match status" value="1"/>
</dbReference>
<keyword evidence="9" id="KW-0299">Galactose metabolism</keyword>
<evidence type="ECO:0000256" key="10">
    <source>
        <dbReference type="ARBA" id="ARBA00023277"/>
    </source>
</evidence>
<comment type="similarity">
    <text evidence="1">Belongs to the GHMP kinase family. GalK subfamily.</text>
</comment>
<evidence type="ECO:0000256" key="8">
    <source>
        <dbReference type="ARBA" id="ARBA00022842"/>
    </source>
</evidence>
<dbReference type="SUPFAM" id="SSF54211">
    <property type="entry name" value="Ribosomal protein S5 domain 2-like"/>
    <property type="match status" value="1"/>
</dbReference>
<evidence type="ECO:0000256" key="2">
    <source>
        <dbReference type="ARBA" id="ARBA00022490"/>
    </source>
</evidence>
<evidence type="ECO:0000313" key="15">
    <source>
        <dbReference type="EMBL" id="SEM95423.1"/>
    </source>
</evidence>
<dbReference type="PIRSF" id="PIRSF000530">
    <property type="entry name" value="Galactokinase"/>
    <property type="match status" value="1"/>
</dbReference>
<dbReference type="FunFam" id="3.30.230.10:FF:000017">
    <property type="entry name" value="Galactokinase"/>
    <property type="match status" value="1"/>
</dbReference>
<dbReference type="GO" id="GO:0006012">
    <property type="term" value="P:galactose metabolic process"/>
    <property type="evidence" value="ECO:0007669"/>
    <property type="project" value="UniProtKB-UniRule"/>
</dbReference>
<dbReference type="EMBL" id="FOBB01000007">
    <property type="protein sequence ID" value="SEM95423.1"/>
    <property type="molecule type" value="Genomic_DNA"/>
</dbReference>
<dbReference type="InterPro" id="IPR006206">
    <property type="entry name" value="Mevalonate/galactokinase"/>
</dbReference>
<keyword evidence="2" id="KW-0963">Cytoplasm</keyword>
<dbReference type="GO" id="GO:0005829">
    <property type="term" value="C:cytosol"/>
    <property type="evidence" value="ECO:0007669"/>
    <property type="project" value="TreeGrafter"/>
</dbReference>
<accession>A0A1H8CJY2</accession>
<dbReference type="PROSITE" id="PS00106">
    <property type="entry name" value="GALACTOKINASE"/>
    <property type="match status" value="1"/>
</dbReference>
<keyword evidence="3" id="KW-0808">Transferase</keyword>
<dbReference type="InterPro" id="IPR019539">
    <property type="entry name" value="GalKase_N"/>
</dbReference>
<evidence type="ECO:0000256" key="1">
    <source>
        <dbReference type="ARBA" id="ARBA00006566"/>
    </source>
</evidence>
<keyword evidence="8" id="KW-0460">Magnesium</keyword>
<evidence type="ECO:0000256" key="7">
    <source>
        <dbReference type="ARBA" id="ARBA00022840"/>
    </source>
</evidence>
<dbReference type="InterPro" id="IPR006204">
    <property type="entry name" value="GHMP_kinase_N_dom"/>
</dbReference>
<dbReference type="NCBIfam" id="TIGR00131">
    <property type="entry name" value="gal_kin"/>
    <property type="match status" value="1"/>
</dbReference>
<dbReference type="InterPro" id="IPR013750">
    <property type="entry name" value="GHMP_kinase_C_dom"/>
</dbReference>
<feature type="domain" description="Galactokinase N-terminal" evidence="14">
    <location>
        <begin position="27"/>
        <end position="66"/>
    </location>
</feature>
<dbReference type="PANTHER" id="PTHR10457:SF7">
    <property type="entry name" value="GALACTOKINASE-RELATED"/>
    <property type="match status" value="1"/>
</dbReference>
<feature type="domain" description="GHMP kinase N-terminal" evidence="12">
    <location>
        <begin position="104"/>
        <end position="191"/>
    </location>
</feature>